<evidence type="ECO:0000313" key="2">
    <source>
        <dbReference type="EMBL" id="CAA2620900.1"/>
    </source>
</evidence>
<feature type="region of interest" description="Disordered" evidence="1">
    <location>
        <begin position="34"/>
        <end position="71"/>
    </location>
</feature>
<dbReference type="PANTHER" id="PTHR31115:SF2">
    <property type="entry name" value="OS05G0107300 PROTEIN"/>
    <property type="match status" value="1"/>
</dbReference>
<feature type="compositionally biased region" description="Polar residues" evidence="1">
    <location>
        <begin position="608"/>
        <end position="618"/>
    </location>
</feature>
<proteinExistence type="predicted"/>
<feature type="compositionally biased region" description="Polar residues" evidence="1">
    <location>
        <begin position="361"/>
        <end position="375"/>
    </location>
</feature>
<dbReference type="EMBL" id="CACRZD030000005">
    <property type="protein sequence ID" value="CAA6660653.1"/>
    <property type="molecule type" value="Genomic_DNA"/>
</dbReference>
<sequence>MAANSRSDLASGSPEVSFFTSAYLNGQRGSYPGASFERSGSFRESIDNRVPPSGVGASRSPAPMPSIEIPSPSNYLTTVQLSLGDQKYTRAGELRRVVGISPEEHAFRGIQCKPLTPTAAEELKRFKASVLETAARARERTRVLLDSSAKLERYLKLISRKRQRNDFPSSEKSGSGNLPRTGSQIHQNPPDLVAQRHDDRAKSIVQAEGRSTTPLRQGPPADKDKNVIVDKDKNMLRACNGVMMPGVDKIRTLPPGGEVCENKTRKKRPLGTVAPRTTDGDRELKVAVQRLNNESRPRHSNGPAFRDDLEDLGLSSDQRERSVAIDKEWNLPKGGNNIREDTQTGSQRPLVKGKAFRGPRSASSSVMNTSPNFPRTSGLADSWDQPPSLNKAPHISGTNNRKRALPESSSPPVSQWGGQRLPKNTRTKRMSLVSPVLNHDDAQAVAEVSSPADVGARVTNTDTSGLVLSRTTSGTHQFKLKFESVLSPIGATESEETTASDNKFKEKGVNAGEMEEGIMSAVQKVATLILPSKKNKLSTREENGDGVRRHGRSGRSPGQLRAGVSLPKEKMEAVDLAKPLRPGKPISEISKVGRPPLKKVSDRKASNRPGQAVNSCSSDPIGESDDDRDELLVAANSARNQSCSSPFWKKVDQFFSFVSEENMAFLRQQDLPTFTDASRSLHPSLISRETKKAEKIEAGFEPDVDFLTRKSCFRDNNSCTGYGAAGDFRNPGSQVVSYSNKLLHENNILPQVMCYEYGQDHIEKTAAVRTDAPGSPYDCQYEHMCLDDKILVELRNVGLFPDTVPGLAEEEDEELDGDLQELKKKLYDQIRTRKRLLRRLDKAIHAAREADERRLEQMAMDKLVELAYKKYVRGRGGHGSSHKSGVGRVSRQVALAFAQRVLARCRKFEDTGLSCFGETTFRDILSLHSADAKPIDGVHVSVSGPVGQKPERDLLYGLAIPDEALDKQEVITSRGKKRESLLDEVVSGGVVSRVASGLGTALRSSAKGKRSERDRDQSTGARNSLPKASRSASSTGRGERKARAKPKQKAPPPPSTSESSPPCPSTEAASVVSTAAEPCESLKSGTTKGAIEETMDFINLPLDSIEGLDVGDGLGGQGQDLGSWLNLDDDALQDDDLMMGLEIPWTTSPS</sequence>
<accession>A0A7I8IRQ5</accession>
<feature type="region of interest" description="Disordered" evidence="1">
    <location>
        <begin position="162"/>
        <end position="226"/>
    </location>
</feature>
<evidence type="ECO:0000256" key="1">
    <source>
        <dbReference type="SAM" id="MobiDB-lite"/>
    </source>
</evidence>
<dbReference type="AlphaFoldDB" id="A0A7I8IRQ5"/>
<feature type="compositionally biased region" description="Polar residues" evidence="1">
    <location>
        <begin position="166"/>
        <end position="187"/>
    </location>
</feature>
<dbReference type="EMBL" id="LR743592">
    <property type="protein sequence ID" value="CAA2620900.1"/>
    <property type="molecule type" value="Genomic_DNA"/>
</dbReference>
<feature type="region of interest" description="Disordered" evidence="1">
    <location>
        <begin position="291"/>
        <end position="421"/>
    </location>
</feature>
<feature type="region of interest" description="Disordered" evidence="1">
    <location>
        <begin position="1001"/>
        <end position="1087"/>
    </location>
</feature>
<feature type="compositionally biased region" description="Basic and acidic residues" evidence="1">
    <location>
        <begin position="538"/>
        <end position="548"/>
    </location>
</feature>
<feature type="compositionally biased region" description="Polar residues" evidence="1">
    <location>
        <begin position="407"/>
        <end position="417"/>
    </location>
</feature>
<feature type="region of interest" description="Disordered" evidence="1">
    <location>
        <begin position="577"/>
        <end position="626"/>
    </location>
</feature>
<protein>
    <submittedName>
        <fullName evidence="2">Uncharacterized protein</fullName>
    </submittedName>
</protein>
<feature type="compositionally biased region" description="Basic and acidic residues" evidence="1">
    <location>
        <begin position="317"/>
        <end position="330"/>
    </location>
</feature>
<feature type="region of interest" description="Disordered" evidence="1">
    <location>
        <begin position="533"/>
        <end position="564"/>
    </location>
</feature>
<dbReference type="PANTHER" id="PTHR31115">
    <property type="entry name" value="OS05G0107300 PROTEIN"/>
    <property type="match status" value="1"/>
</dbReference>
<feature type="compositionally biased region" description="Low complexity" evidence="1">
    <location>
        <begin position="1056"/>
        <end position="1078"/>
    </location>
</feature>
<gene>
    <name evidence="2" type="ORF">SI7747_05007069</name>
</gene>
<evidence type="ECO:0000313" key="3">
    <source>
        <dbReference type="Proteomes" id="UP001189122"/>
    </source>
</evidence>
<organism evidence="2">
    <name type="scientific">Spirodela intermedia</name>
    <name type="common">Intermediate duckweed</name>
    <dbReference type="NCBI Taxonomy" id="51605"/>
    <lineage>
        <taxon>Eukaryota</taxon>
        <taxon>Viridiplantae</taxon>
        <taxon>Streptophyta</taxon>
        <taxon>Embryophyta</taxon>
        <taxon>Tracheophyta</taxon>
        <taxon>Spermatophyta</taxon>
        <taxon>Magnoliopsida</taxon>
        <taxon>Liliopsida</taxon>
        <taxon>Araceae</taxon>
        <taxon>Lemnoideae</taxon>
        <taxon>Spirodela</taxon>
    </lineage>
</organism>
<keyword evidence="3" id="KW-1185">Reference proteome</keyword>
<dbReference type="Proteomes" id="UP001189122">
    <property type="component" value="Unassembled WGS sequence"/>
</dbReference>
<reference evidence="2 3" key="1">
    <citation type="submission" date="2019-12" db="EMBL/GenBank/DDBJ databases">
        <authorList>
            <person name="Scholz U."/>
            <person name="Mascher M."/>
            <person name="Fiebig A."/>
        </authorList>
    </citation>
    <scope>NUCLEOTIDE SEQUENCE</scope>
</reference>
<name>A0A7I8IRQ5_SPIIN</name>